<dbReference type="InterPro" id="IPR020449">
    <property type="entry name" value="Tscrpt_reg_AraC-type_HTH"/>
</dbReference>
<dbReference type="InterPro" id="IPR018060">
    <property type="entry name" value="HTH_AraC"/>
</dbReference>
<name>A0A5P2G5P3_9BACT</name>
<keyword evidence="6" id="KW-1185">Reference proteome</keyword>
<dbReference type="SUPFAM" id="SSF51182">
    <property type="entry name" value="RmlC-like cupins"/>
    <property type="match status" value="1"/>
</dbReference>
<dbReference type="Pfam" id="PF02311">
    <property type="entry name" value="AraC_binding"/>
    <property type="match status" value="1"/>
</dbReference>
<dbReference type="OrthoDB" id="745435at2"/>
<evidence type="ECO:0000256" key="3">
    <source>
        <dbReference type="ARBA" id="ARBA00023163"/>
    </source>
</evidence>
<evidence type="ECO:0000256" key="2">
    <source>
        <dbReference type="ARBA" id="ARBA00023125"/>
    </source>
</evidence>
<dbReference type="InterPro" id="IPR003313">
    <property type="entry name" value="AraC-bd"/>
</dbReference>
<dbReference type="GO" id="GO:0003700">
    <property type="term" value="F:DNA-binding transcription factor activity"/>
    <property type="evidence" value="ECO:0007669"/>
    <property type="project" value="InterPro"/>
</dbReference>
<dbReference type="Pfam" id="PF12833">
    <property type="entry name" value="HTH_18"/>
    <property type="match status" value="1"/>
</dbReference>
<dbReference type="GO" id="GO:0043565">
    <property type="term" value="F:sequence-specific DNA binding"/>
    <property type="evidence" value="ECO:0007669"/>
    <property type="project" value="InterPro"/>
</dbReference>
<dbReference type="Proteomes" id="UP000292424">
    <property type="component" value="Chromosome"/>
</dbReference>
<dbReference type="PROSITE" id="PS01124">
    <property type="entry name" value="HTH_ARAC_FAMILY_2"/>
    <property type="match status" value="1"/>
</dbReference>
<evidence type="ECO:0000256" key="1">
    <source>
        <dbReference type="ARBA" id="ARBA00023015"/>
    </source>
</evidence>
<keyword evidence="1" id="KW-0805">Transcription regulation</keyword>
<dbReference type="Gene3D" id="2.60.120.10">
    <property type="entry name" value="Jelly Rolls"/>
    <property type="match status" value="1"/>
</dbReference>
<dbReference type="Gene3D" id="1.10.10.60">
    <property type="entry name" value="Homeodomain-like"/>
    <property type="match status" value="2"/>
</dbReference>
<dbReference type="PRINTS" id="PR00032">
    <property type="entry name" value="HTHARAC"/>
</dbReference>
<organism evidence="5 6">
    <name type="scientific">Rhizosphaericola mali</name>
    <dbReference type="NCBI Taxonomy" id="2545455"/>
    <lineage>
        <taxon>Bacteria</taxon>
        <taxon>Pseudomonadati</taxon>
        <taxon>Bacteroidota</taxon>
        <taxon>Chitinophagia</taxon>
        <taxon>Chitinophagales</taxon>
        <taxon>Chitinophagaceae</taxon>
        <taxon>Rhizosphaericola</taxon>
    </lineage>
</organism>
<dbReference type="InterPro" id="IPR014710">
    <property type="entry name" value="RmlC-like_jellyroll"/>
</dbReference>
<evidence type="ECO:0000313" key="5">
    <source>
        <dbReference type="EMBL" id="QES89142.1"/>
    </source>
</evidence>
<accession>A0A5P2G5P3</accession>
<proteinExistence type="predicted"/>
<keyword evidence="3" id="KW-0804">Transcription</keyword>
<reference evidence="5 6" key="1">
    <citation type="submission" date="2019-09" db="EMBL/GenBank/DDBJ databases">
        <title>Complete genome sequence of Arachidicoccus sp. B3-10 isolated from apple orchard soil.</title>
        <authorList>
            <person name="Kim H.S."/>
            <person name="Han K.-I."/>
            <person name="Suh M.K."/>
            <person name="Lee K.C."/>
            <person name="Eom M.K."/>
            <person name="Kim J.-S."/>
            <person name="Kang S.W."/>
            <person name="Sin Y."/>
            <person name="Lee J.-S."/>
        </authorList>
    </citation>
    <scope>NUCLEOTIDE SEQUENCE [LARGE SCALE GENOMIC DNA]</scope>
    <source>
        <strain evidence="5 6">B3-10</strain>
    </source>
</reference>
<gene>
    <name evidence="5" type="ORF">E0W69_010880</name>
</gene>
<dbReference type="InterPro" id="IPR011051">
    <property type="entry name" value="RmlC_Cupin_sf"/>
</dbReference>
<dbReference type="PANTHER" id="PTHR43280:SF2">
    <property type="entry name" value="HTH-TYPE TRANSCRIPTIONAL REGULATOR EXSA"/>
    <property type="match status" value="1"/>
</dbReference>
<dbReference type="EMBL" id="CP044016">
    <property type="protein sequence ID" value="QES89142.1"/>
    <property type="molecule type" value="Genomic_DNA"/>
</dbReference>
<evidence type="ECO:0000313" key="6">
    <source>
        <dbReference type="Proteomes" id="UP000292424"/>
    </source>
</evidence>
<dbReference type="SUPFAM" id="SSF46689">
    <property type="entry name" value="Homeodomain-like"/>
    <property type="match status" value="2"/>
</dbReference>
<dbReference type="RefSeq" id="WP_131330088.1">
    <property type="nucleotide sequence ID" value="NZ_CP044016.1"/>
</dbReference>
<dbReference type="SMART" id="SM00342">
    <property type="entry name" value="HTH_ARAC"/>
    <property type="match status" value="1"/>
</dbReference>
<keyword evidence="2" id="KW-0238">DNA-binding</keyword>
<dbReference type="PANTHER" id="PTHR43280">
    <property type="entry name" value="ARAC-FAMILY TRANSCRIPTIONAL REGULATOR"/>
    <property type="match status" value="1"/>
</dbReference>
<sequence>MKVLQFTIPVQEDKAIIARVDRLPFFYPYLHRHKETQITWVQQGEGTLMVNNQMHPFETNSLYFIGANQPHIFKSSPSYHNPKSTKSIVSLDIFFDPEIISKTLLNINELKPLQFFLKKIQTGFKIPQNLVPTISNKMLLINQSDDTILKTLYFIELLQDLKNIEDPELLSSERSIISTETDGIRISQIYNFILQNFDKDISLEDVAKKAFMTPQAFCRFFKKHTRHTFVSFLNEIRVNEACKLFLDGNYEGISTIAYKCGFNSITNFNRVFKSVTGKSPKLYKENLLKKMELNYA</sequence>
<dbReference type="InterPro" id="IPR009057">
    <property type="entry name" value="Homeodomain-like_sf"/>
</dbReference>
<evidence type="ECO:0000259" key="4">
    <source>
        <dbReference type="PROSITE" id="PS01124"/>
    </source>
</evidence>
<dbReference type="AlphaFoldDB" id="A0A5P2G5P3"/>
<feature type="domain" description="HTH araC/xylS-type" evidence="4">
    <location>
        <begin position="187"/>
        <end position="286"/>
    </location>
</feature>
<dbReference type="KEGG" id="arac:E0W69_010880"/>
<protein>
    <submittedName>
        <fullName evidence="5">AraC family transcriptional regulator</fullName>
    </submittedName>
</protein>